<feature type="region of interest" description="Disordered" evidence="3">
    <location>
        <begin position="1"/>
        <end position="31"/>
    </location>
</feature>
<feature type="domain" description="Methyl-accepting transducer" evidence="4">
    <location>
        <begin position="373"/>
        <end position="530"/>
    </location>
</feature>
<evidence type="ECO:0000259" key="4">
    <source>
        <dbReference type="PROSITE" id="PS50111"/>
    </source>
</evidence>
<evidence type="ECO:0000256" key="2">
    <source>
        <dbReference type="PROSITE-ProRule" id="PRU00284"/>
    </source>
</evidence>
<dbReference type="Pfam" id="PF01590">
    <property type="entry name" value="GAF"/>
    <property type="match status" value="1"/>
</dbReference>
<dbReference type="InterPro" id="IPR029016">
    <property type="entry name" value="GAF-like_dom_sf"/>
</dbReference>
<organism evidence="5 6">
    <name type="scientific">Geodermatophilus maliterrae</name>
    <dbReference type="NCBI Taxonomy" id="3162531"/>
    <lineage>
        <taxon>Bacteria</taxon>
        <taxon>Bacillati</taxon>
        <taxon>Actinomycetota</taxon>
        <taxon>Actinomycetes</taxon>
        <taxon>Geodermatophilales</taxon>
        <taxon>Geodermatophilaceae</taxon>
        <taxon>Geodermatophilus</taxon>
    </lineage>
</organism>
<evidence type="ECO:0000256" key="3">
    <source>
        <dbReference type="SAM" id="MobiDB-lite"/>
    </source>
</evidence>
<dbReference type="InterPro" id="IPR003018">
    <property type="entry name" value="GAF"/>
</dbReference>
<accession>A0ABV3XAY7</accession>
<dbReference type="SUPFAM" id="SSF55781">
    <property type="entry name" value="GAF domain-like"/>
    <property type="match status" value="2"/>
</dbReference>
<keyword evidence="1 2" id="KW-0807">Transducer</keyword>
<dbReference type="EMBL" id="JBFNXQ010000009">
    <property type="protein sequence ID" value="MEX5717705.1"/>
    <property type="molecule type" value="Genomic_DNA"/>
</dbReference>
<proteinExistence type="predicted"/>
<sequence>MTTLPVPDDRRIPMWRRTDPAPVSTVAPPPMPRDIETLEAVVAALDAGVRTPLDAHMAVVRTITEACGLDYGAVWAPGDDGSFALAYDNGPLAASAGVGWPGADRLPEATGGRAVRERRAVHLDGAPAARGADPRWQAAWAAGVREGCFIPAVDDGVVTAVVEYHSRGQLPFFGSRTEKWESIHRLFASMRAAALATAALQESLEDRAAVTTVVTRIGEAADESSALTTALETVRTAFGWAHAAFWSLDEEAGVLRCTHESGEVAEEYRRATRTGAAAAGVGLPGRALQARDLVAVRDLAEMRECTRVQAAQRAGLRSGICFPVTVGGRVVGTMEFVATGPVHVSESRASAVRNVQHMVSQRLDALRRAEADAQRSRELLDSVTRLREAASAAGQVADNAVAQASTMTSEVAALSEASTAIGEVIRIISGIADQTNLLALNATIEAARAGEAGRGFAVVASEVKDLARETAAATQRVSDQIAGIQASSEQVTAGIHATSEVIGRLDAVQARIDDVLEEQVRMARSIDARA</sequence>
<dbReference type="SUPFAM" id="SSF58104">
    <property type="entry name" value="Methyl-accepting chemotaxis protein (MCP) signaling domain"/>
    <property type="match status" value="1"/>
</dbReference>
<dbReference type="PROSITE" id="PS50111">
    <property type="entry name" value="CHEMOTAXIS_TRANSDUC_2"/>
    <property type="match status" value="1"/>
</dbReference>
<dbReference type="InterPro" id="IPR004089">
    <property type="entry name" value="MCPsignal_dom"/>
</dbReference>
<dbReference type="PANTHER" id="PTHR32089:SF112">
    <property type="entry name" value="LYSOZYME-LIKE PROTEIN-RELATED"/>
    <property type="match status" value="1"/>
</dbReference>
<dbReference type="Pfam" id="PF13185">
    <property type="entry name" value="GAF_2"/>
    <property type="match status" value="1"/>
</dbReference>
<evidence type="ECO:0000313" key="5">
    <source>
        <dbReference type="EMBL" id="MEX5717705.1"/>
    </source>
</evidence>
<feature type="compositionally biased region" description="Basic and acidic residues" evidence="3">
    <location>
        <begin position="7"/>
        <end position="19"/>
    </location>
</feature>
<dbReference type="RefSeq" id="WP_369203817.1">
    <property type="nucleotide sequence ID" value="NZ_JBFNXQ010000009.1"/>
</dbReference>
<evidence type="ECO:0000256" key="1">
    <source>
        <dbReference type="ARBA" id="ARBA00023224"/>
    </source>
</evidence>
<dbReference type="PANTHER" id="PTHR32089">
    <property type="entry name" value="METHYL-ACCEPTING CHEMOTAXIS PROTEIN MCPB"/>
    <property type="match status" value="1"/>
</dbReference>
<dbReference type="Gene3D" id="1.10.287.950">
    <property type="entry name" value="Methyl-accepting chemotaxis protein"/>
    <property type="match status" value="1"/>
</dbReference>
<dbReference type="Gene3D" id="3.30.450.40">
    <property type="match status" value="2"/>
</dbReference>
<evidence type="ECO:0000313" key="6">
    <source>
        <dbReference type="Proteomes" id="UP001560045"/>
    </source>
</evidence>
<dbReference type="SMART" id="SM00065">
    <property type="entry name" value="GAF"/>
    <property type="match status" value="1"/>
</dbReference>
<gene>
    <name evidence="5" type="ORF">ABQ292_04900</name>
</gene>
<reference evidence="5 6" key="1">
    <citation type="submission" date="2024-06" db="EMBL/GenBank/DDBJ databases">
        <title>Draft genome sequence of Geodermatophilus badlandi, a novel member of the Geodermatophilaceae isolated from badland sedimentary rocks in the Red desert, Wyoming, USA.</title>
        <authorList>
            <person name="Ben Tekaya S."/>
            <person name="Nouioui I."/>
            <person name="Flores G.M."/>
            <person name="Shaal M.N."/>
            <person name="Bredoire F."/>
            <person name="Basile F."/>
            <person name="Van Diepen L."/>
            <person name="Ward N.L."/>
        </authorList>
    </citation>
    <scope>NUCLEOTIDE SEQUENCE [LARGE SCALE GENOMIC DNA]</scope>
    <source>
        <strain evidence="5 6">WL48A</strain>
    </source>
</reference>
<protein>
    <submittedName>
        <fullName evidence="5">Methyl-accepting chemotaxis protein</fullName>
    </submittedName>
</protein>
<name>A0ABV3XAY7_9ACTN</name>
<dbReference type="SMART" id="SM00283">
    <property type="entry name" value="MA"/>
    <property type="match status" value="1"/>
</dbReference>
<comment type="caution">
    <text evidence="5">The sequence shown here is derived from an EMBL/GenBank/DDBJ whole genome shotgun (WGS) entry which is preliminary data.</text>
</comment>
<keyword evidence="6" id="KW-1185">Reference proteome</keyword>
<dbReference type="Proteomes" id="UP001560045">
    <property type="component" value="Unassembled WGS sequence"/>
</dbReference>
<dbReference type="Pfam" id="PF00015">
    <property type="entry name" value="MCPsignal"/>
    <property type="match status" value="1"/>
</dbReference>